<keyword evidence="2" id="KW-0808">Transferase</keyword>
<protein>
    <submittedName>
        <fullName evidence="2">Acetyltransferase, GNAT family</fullName>
    </submittedName>
</protein>
<comment type="caution">
    <text evidence="2">The sequence shown here is derived from an EMBL/GenBank/DDBJ whole genome shotgun (WGS) entry which is preliminary data.</text>
</comment>
<dbReference type="InterPro" id="IPR016181">
    <property type="entry name" value="Acyl_CoA_acyltransferase"/>
</dbReference>
<dbReference type="GO" id="GO:0016747">
    <property type="term" value="F:acyltransferase activity, transferring groups other than amino-acyl groups"/>
    <property type="evidence" value="ECO:0007669"/>
    <property type="project" value="InterPro"/>
</dbReference>
<dbReference type="CDD" id="cd04301">
    <property type="entry name" value="NAT_SF"/>
    <property type="match status" value="1"/>
</dbReference>
<organism evidence="2 3">
    <name type="scientific">Catonella morbi ATCC 51271</name>
    <dbReference type="NCBI Taxonomy" id="592026"/>
    <lineage>
        <taxon>Bacteria</taxon>
        <taxon>Bacillati</taxon>
        <taxon>Bacillota</taxon>
        <taxon>Clostridia</taxon>
        <taxon>Lachnospirales</taxon>
        <taxon>Lachnospiraceae</taxon>
        <taxon>Catonella</taxon>
    </lineage>
</organism>
<evidence type="ECO:0000313" key="2">
    <source>
        <dbReference type="EMBL" id="ESL02230.1"/>
    </source>
</evidence>
<dbReference type="Gene3D" id="3.40.630.30">
    <property type="match status" value="1"/>
</dbReference>
<dbReference type="STRING" id="592026.GCWU0000282_002364"/>
<accession>V2Z5N7</accession>
<gene>
    <name evidence="2" type="ORF">GCWU0000282_002364</name>
</gene>
<evidence type="ECO:0000259" key="1">
    <source>
        <dbReference type="PROSITE" id="PS51186"/>
    </source>
</evidence>
<dbReference type="PROSITE" id="PS51186">
    <property type="entry name" value="GNAT"/>
    <property type="match status" value="1"/>
</dbReference>
<keyword evidence="3" id="KW-1185">Reference proteome</keyword>
<sequence>MKFKHWRYPMNIELVRIDTHETEKLWKMQINAFKSLLEKYRDFETSPGAETKEKIEDKLLQDYTFFYYIYVDESITGAVRVVDKKDGSRKRVAPIFIMEQYRNKGIAQKAFSEIESIHGENNWKLDTIFQEKGNCYLYEKLGYKRVGDLEKINDKMDIVYYIKD</sequence>
<dbReference type="EMBL" id="ACIL03000016">
    <property type="protein sequence ID" value="ESL02230.1"/>
    <property type="molecule type" value="Genomic_DNA"/>
</dbReference>
<dbReference type="Proteomes" id="UP000018227">
    <property type="component" value="Unassembled WGS sequence"/>
</dbReference>
<dbReference type="Pfam" id="PF13673">
    <property type="entry name" value="Acetyltransf_10"/>
    <property type="match status" value="1"/>
</dbReference>
<reference evidence="2 3" key="1">
    <citation type="submission" date="2013-06" db="EMBL/GenBank/DDBJ databases">
        <authorList>
            <person name="Weinstock G."/>
            <person name="Sodergren E."/>
            <person name="Clifton S."/>
            <person name="Fulton L."/>
            <person name="Fulton B."/>
            <person name="Courtney L."/>
            <person name="Fronick C."/>
            <person name="Harrison M."/>
            <person name="Strong C."/>
            <person name="Farmer C."/>
            <person name="Delahaunty K."/>
            <person name="Markovic C."/>
            <person name="Hall O."/>
            <person name="Minx P."/>
            <person name="Tomlinson C."/>
            <person name="Mitreva M."/>
            <person name="Nelson J."/>
            <person name="Hou S."/>
            <person name="Wollam A."/>
            <person name="Pepin K.H."/>
            <person name="Johnson M."/>
            <person name="Bhonagiri V."/>
            <person name="Nash W.E."/>
            <person name="Warren W."/>
            <person name="Chinwalla A."/>
            <person name="Mardis E.R."/>
            <person name="Wilson R.K."/>
        </authorList>
    </citation>
    <scope>NUCLEOTIDE SEQUENCE [LARGE SCALE GENOMIC DNA]</scope>
    <source>
        <strain evidence="2 3">ATCC 51271</strain>
    </source>
</reference>
<dbReference type="HOGENOM" id="CLU_096795_2_1_9"/>
<feature type="domain" description="N-acetyltransferase" evidence="1">
    <location>
        <begin position="12"/>
        <end position="164"/>
    </location>
</feature>
<proteinExistence type="predicted"/>
<name>V2Z5N7_9FIRM</name>
<dbReference type="InterPro" id="IPR000182">
    <property type="entry name" value="GNAT_dom"/>
</dbReference>
<dbReference type="eggNOG" id="COG0456">
    <property type="taxonomic scope" value="Bacteria"/>
</dbReference>
<dbReference type="AlphaFoldDB" id="V2Z5N7"/>
<dbReference type="SUPFAM" id="SSF55729">
    <property type="entry name" value="Acyl-CoA N-acyltransferases (Nat)"/>
    <property type="match status" value="1"/>
</dbReference>
<evidence type="ECO:0000313" key="3">
    <source>
        <dbReference type="Proteomes" id="UP000018227"/>
    </source>
</evidence>